<reference evidence="7 8" key="1">
    <citation type="submission" date="2018-09" db="EMBL/GenBank/DDBJ databases">
        <title>Draft genome of Simplicispira sp. NY-02.</title>
        <authorList>
            <person name="Im W.T."/>
        </authorList>
    </citation>
    <scope>NUCLEOTIDE SEQUENCE [LARGE SCALE GENOMIC DNA]</scope>
    <source>
        <strain evidence="7 8">NY-02</strain>
    </source>
</reference>
<evidence type="ECO:0000256" key="6">
    <source>
        <dbReference type="SAM" id="SignalP"/>
    </source>
</evidence>
<keyword evidence="3" id="KW-0378">Hydrolase</keyword>
<dbReference type="EMBL" id="QXJC01000008">
    <property type="protein sequence ID" value="RID97244.1"/>
    <property type="molecule type" value="Genomic_DNA"/>
</dbReference>
<dbReference type="GO" id="GO:0046872">
    <property type="term" value="F:metal ion binding"/>
    <property type="evidence" value="ECO:0007669"/>
    <property type="project" value="UniProtKB-KW"/>
</dbReference>
<dbReference type="AlphaFoldDB" id="A0A398C511"/>
<dbReference type="GO" id="GO:0016811">
    <property type="term" value="F:hydrolase activity, acting on carbon-nitrogen (but not peptide) bonds, in linear amides"/>
    <property type="evidence" value="ECO:0007669"/>
    <property type="project" value="TreeGrafter"/>
</dbReference>
<dbReference type="PANTHER" id="PTHR35005:SF1">
    <property type="entry name" value="2-AMINO-5-FORMYLAMINO-6-RIBOSYLAMINOPYRIMIDIN-4(3H)-ONE 5'-MONOPHOSPHATE DEFORMYLASE"/>
    <property type="match status" value="1"/>
</dbReference>
<accession>A0A398C511</accession>
<dbReference type="PANTHER" id="PTHR35005">
    <property type="entry name" value="3-DEHYDRO-SCYLLO-INOSOSE HYDROLASE"/>
    <property type="match status" value="1"/>
</dbReference>
<name>A0A398C511_9BURK</name>
<keyword evidence="8" id="KW-1185">Reference proteome</keyword>
<dbReference type="SUPFAM" id="SSF102215">
    <property type="entry name" value="Creatininase"/>
    <property type="match status" value="1"/>
</dbReference>
<comment type="caution">
    <text evidence="7">The sequence shown here is derived from an EMBL/GenBank/DDBJ whole genome shotgun (WGS) entry which is preliminary data.</text>
</comment>
<evidence type="ECO:0000256" key="5">
    <source>
        <dbReference type="ARBA" id="ARBA00024029"/>
    </source>
</evidence>
<dbReference type="Proteomes" id="UP000266302">
    <property type="component" value="Unassembled WGS sequence"/>
</dbReference>
<evidence type="ECO:0000256" key="4">
    <source>
        <dbReference type="ARBA" id="ARBA00022833"/>
    </source>
</evidence>
<sequence>MPRCLRAVFLMALVHSGLGVGAAWASGTASPSVYLEDMTWTELRDRIAAGSTTVLVPIGGTEQSGPHMVLGKHNARVRFLAGQIAQRAGGTVVAPVLAYVPEGAIHPPQAHMRFAGTISIPDAAFEAVLEGAARSFKQHGFRHVVFLGDHGGYQQLEARVAQRLNHEWASDPSCRVYALAEYYQVTQSLYVAELLKRGFTRAEIGTHAGLADTSLSLAVDPALVRAGELNRAAQAGKRGGVYGDPRRASAELGRIGVSQIVDSSVAALHALMQEQAGSSPAPTPLKK</sequence>
<dbReference type="OrthoDB" id="9801445at2"/>
<organism evidence="7 8">
    <name type="scientific">Simplicispira hankyongi</name>
    <dbReference type="NCBI Taxonomy" id="2315688"/>
    <lineage>
        <taxon>Bacteria</taxon>
        <taxon>Pseudomonadati</taxon>
        <taxon>Pseudomonadota</taxon>
        <taxon>Betaproteobacteria</taxon>
        <taxon>Burkholderiales</taxon>
        <taxon>Comamonadaceae</taxon>
        <taxon>Simplicispira</taxon>
    </lineage>
</organism>
<dbReference type="GO" id="GO:0009231">
    <property type="term" value="P:riboflavin biosynthetic process"/>
    <property type="evidence" value="ECO:0007669"/>
    <property type="project" value="TreeGrafter"/>
</dbReference>
<keyword evidence="4" id="KW-0862">Zinc</keyword>
<proteinExistence type="inferred from homology"/>
<dbReference type="Gene3D" id="3.40.50.10310">
    <property type="entry name" value="Creatininase"/>
    <property type="match status" value="1"/>
</dbReference>
<comment type="cofactor">
    <cofactor evidence="1">
        <name>Zn(2+)</name>
        <dbReference type="ChEBI" id="CHEBI:29105"/>
    </cofactor>
</comment>
<dbReference type="InterPro" id="IPR024087">
    <property type="entry name" value="Creatininase-like_sf"/>
</dbReference>
<feature type="chain" id="PRO_5017248971" evidence="6">
    <location>
        <begin position="26"/>
        <end position="287"/>
    </location>
</feature>
<evidence type="ECO:0000256" key="2">
    <source>
        <dbReference type="ARBA" id="ARBA00022723"/>
    </source>
</evidence>
<evidence type="ECO:0000256" key="1">
    <source>
        <dbReference type="ARBA" id="ARBA00001947"/>
    </source>
</evidence>
<gene>
    <name evidence="7" type="ORF">D3F03_14765</name>
</gene>
<evidence type="ECO:0000313" key="8">
    <source>
        <dbReference type="Proteomes" id="UP000266302"/>
    </source>
</evidence>
<protein>
    <submittedName>
        <fullName evidence="7">Creatininase family protein</fullName>
    </submittedName>
</protein>
<keyword evidence="2" id="KW-0479">Metal-binding</keyword>
<keyword evidence="6" id="KW-0732">Signal</keyword>
<comment type="similarity">
    <text evidence="5">Belongs to the creatininase superfamily.</text>
</comment>
<dbReference type="Pfam" id="PF02633">
    <property type="entry name" value="Creatininase"/>
    <property type="match status" value="1"/>
</dbReference>
<feature type="signal peptide" evidence="6">
    <location>
        <begin position="1"/>
        <end position="25"/>
    </location>
</feature>
<evidence type="ECO:0000256" key="3">
    <source>
        <dbReference type="ARBA" id="ARBA00022801"/>
    </source>
</evidence>
<dbReference type="InterPro" id="IPR003785">
    <property type="entry name" value="Creatininase/forma_Hydrolase"/>
</dbReference>
<evidence type="ECO:0000313" key="7">
    <source>
        <dbReference type="EMBL" id="RID97244.1"/>
    </source>
</evidence>